<gene>
    <name evidence="1" type="ORF">PHYBLDRAFT_151174</name>
</gene>
<dbReference type="STRING" id="763407.A0A162N1W3"/>
<name>A0A162N1W3_PHYB8</name>
<dbReference type="AlphaFoldDB" id="A0A162N1W3"/>
<dbReference type="Proteomes" id="UP000077315">
    <property type="component" value="Unassembled WGS sequence"/>
</dbReference>
<sequence length="188" mass="21205">MATLRNMILCYTDQSTIHFTCNYHLRLFQLAYNSSVHAFTQFLSFFLIHGCEARIPATIAQDPQQTNPTDYTSGIKTALFLALDLAQLINLQSHISNVFTLSKLQKLPDFQVGQEVLLFSKPLSQSQKAGKLTCTWKEPYCITLISGNCYSLLPLHVSTNRILHNVHAHRLKLFHAHTAPSAIEDTCL</sequence>
<dbReference type="InParanoid" id="A0A162N1W3"/>
<dbReference type="EMBL" id="KV440998">
    <property type="protein sequence ID" value="OAD67658.1"/>
    <property type="molecule type" value="Genomic_DNA"/>
</dbReference>
<proteinExistence type="predicted"/>
<reference evidence="2" key="1">
    <citation type="submission" date="2015-06" db="EMBL/GenBank/DDBJ databases">
        <title>Expansion of signal transduction pathways in fungi by whole-genome duplication.</title>
        <authorList>
            <consortium name="DOE Joint Genome Institute"/>
            <person name="Corrochano L.M."/>
            <person name="Kuo A."/>
            <person name="Marcet-Houben M."/>
            <person name="Polaino S."/>
            <person name="Salamov A."/>
            <person name="Villalobos J.M."/>
            <person name="Alvarez M.I."/>
            <person name="Avalos J."/>
            <person name="Benito E.P."/>
            <person name="Benoit I."/>
            <person name="Burger G."/>
            <person name="Camino L.P."/>
            <person name="Canovas D."/>
            <person name="Cerda-Olmedo E."/>
            <person name="Cheng J.-F."/>
            <person name="Dominguez A."/>
            <person name="Elias M."/>
            <person name="Eslava A.P."/>
            <person name="Glaser F."/>
            <person name="Grimwood J."/>
            <person name="Gutierrez G."/>
            <person name="Heitman J."/>
            <person name="Henrissat B."/>
            <person name="Iturriaga E.A."/>
            <person name="Lang B.F."/>
            <person name="Lavin J.L."/>
            <person name="Lee S."/>
            <person name="Li W."/>
            <person name="Lindquist E."/>
            <person name="Lopez-Garcia S."/>
            <person name="Luque E.M."/>
            <person name="Marcos A.T."/>
            <person name="Martin J."/>
            <person name="McCluskey K."/>
            <person name="Medina H.R."/>
            <person name="Miralles-Duran A."/>
            <person name="Miyazaki A."/>
            <person name="Munoz-Torres E."/>
            <person name="Oguiza J.A."/>
            <person name="Ohm R."/>
            <person name="Olmedo M."/>
            <person name="Orejas M."/>
            <person name="Ortiz-Castellanos L."/>
            <person name="Pisabarro A.G."/>
            <person name="Rodriguez-Romero J."/>
            <person name="Ruiz-Herrera J."/>
            <person name="Ruiz-Vazquez R."/>
            <person name="Sanz C."/>
            <person name="Schackwitz W."/>
            <person name="Schmutz J."/>
            <person name="Shahriari M."/>
            <person name="Shelest E."/>
            <person name="Silva-Franco F."/>
            <person name="Soanes D."/>
            <person name="Syed K."/>
            <person name="Tagua V.G."/>
            <person name="Talbot N.J."/>
            <person name="Thon M."/>
            <person name="De vries R.P."/>
            <person name="Wiebenga A."/>
            <person name="Yadav J.S."/>
            <person name="Braun E.L."/>
            <person name="Baker S."/>
            <person name="Garre V."/>
            <person name="Horwitz B."/>
            <person name="Torres-Martinez S."/>
            <person name="Idnurm A."/>
            <person name="Herrera-Estrella A."/>
            <person name="Gabaldon T."/>
            <person name="Grigoriev I.V."/>
        </authorList>
    </citation>
    <scope>NUCLEOTIDE SEQUENCE [LARGE SCALE GENOMIC DNA]</scope>
    <source>
        <strain evidence="2">NRRL 1555(-)</strain>
    </source>
</reference>
<evidence type="ECO:0000313" key="1">
    <source>
        <dbReference type="EMBL" id="OAD67658.1"/>
    </source>
</evidence>
<organism evidence="1 2">
    <name type="scientific">Phycomyces blakesleeanus (strain ATCC 8743b / DSM 1359 / FGSC 10004 / NBRC 33097 / NRRL 1555)</name>
    <dbReference type="NCBI Taxonomy" id="763407"/>
    <lineage>
        <taxon>Eukaryota</taxon>
        <taxon>Fungi</taxon>
        <taxon>Fungi incertae sedis</taxon>
        <taxon>Mucoromycota</taxon>
        <taxon>Mucoromycotina</taxon>
        <taxon>Mucoromycetes</taxon>
        <taxon>Mucorales</taxon>
        <taxon>Phycomycetaceae</taxon>
        <taxon>Phycomyces</taxon>
    </lineage>
</organism>
<protein>
    <submittedName>
        <fullName evidence="1">Uncharacterized protein</fullName>
    </submittedName>
</protein>
<dbReference type="OrthoDB" id="2267877at2759"/>
<dbReference type="VEuPathDB" id="FungiDB:PHYBLDRAFT_151174"/>
<dbReference type="GeneID" id="28993527"/>
<keyword evidence="2" id="KW-1185">Reference proteome</keyword>
<accession>A0A162N1W3</accession>
<evidence type="ECO:0000313" key="2">
    <source>
        <dbReference type="Proteomes" id="UP000077315"/>
    </source>
</evidence>
<dbReference type="RefSeq" id="XP_018285698.1">
    <property type="nucleotide sequence ID" value="XM_018432621.1"/>
</dbReference>